<organism evidence="2 3">
    <name type="scientific">Nitrospira moscoviensis</name>
    <dbReference type="NCBI Taxonomy" id="42253"/>
    <lineage>
        <taxon>Bacteria</taxon>
        <taxon>Pseudomonadati</taxon>
        <taxon>Nitrospirota</taxon>
        <taxon>Nitrospiria</taxon>
        <taxon>Nitrospirales</taxon>
        <taxon>Nitrospiraceae</taxon>
        <taxon>Nitrospira</taxon>
    </lineage>
</organism>
<name>A0A0K2GJK9_NITMO</name>
<evidence type="ECO:0000313" key="2">
    <source>
        <dbReference type="EMBL" id="ALA60812.1"/>
    </source>
</evidence>
<dbReference type="Gene3D" id="2.120.10.30">
    <property type="entry name" value="TolB, C-terminal domain"/>
    <property type="match status" value="2"/>
</dbReference>
<evidence type="ECO:0000256" key="1">
    <source>
        <dbReference type="ARBA" id="ARBA00009820"/>
    </source>
</evidence>
<gene>
    <name evidence="2" type="ORF">NITMOv2_4438</name>
</gene>
<sequence>MRIGKGKGAALCGVVLCALLPGIGISAEPSKKPSKGAASASGERHLANVRQLTFGRQNAEAYFSFSGNKLIFQSTNNWMKDSFAATHRPADAGLGCYQMYVMDLESDTVRLVSTGMGATTCGYFFPGDRRVLYSSTHAAGPNCPPKPKRDGAYRWALDDYDVYAVRIDGQEMQKLTSSPGYDAEATISPDGKTIVWTSVKDGDLDIYAMNLDGTKVRRLTDEVGYDGGAFFSPDSKRIVYRASHPTAPAEIDRYKELLAQRLVEPGQLEIFVMQADGSNKRQITANGASNFSPFFHPDGKRIIFSSNVETRGEGGRPSFHLYLINDDGTGLERLTTEGQFNSFPMFSPDGKRLVWVSDRNAKEPGEFNVFLADWAP</sequence>
<reference evidence="2 3" key="1">
    <citation type="journal article" date="2015" name="Proc. Natl. Acad. Sci. U.S.A.">
        <title>Expanded metabolic versatility of ubiquitous nitrite-oxidizing bacteria from the genus Nitrospira.</title>
        <authorList>
            <person name="Koch H."/>
            <person name="Lucker S."/>
            <person name="Albertsen M."/>
            <person name="Kitzinger K."/>
            <person name="Herbold C."/>
            <person name="Spieck E."/>
            <person name="Nielsen P.H."/>
            <person name="Wagner M."/>
            <person name="Daims H."/>
        </authorList>
    </citation>
    <scope>NUCLEOTIDE SEQUENCE [LARGE SCALE GENOMIC DNA]</scope>
    <source>
        <strain evidence="2 3">NSP M-1</strain>
    </source>
</reference>
<evidence type="ECO:0000313" key="3">
    <source>
        <dbReference type="Proteomes" id="UP000069205"/>
    </source>
</evidence>
<dbReference type="PANTHER" id="PTHR36842">
    <property type="entry name" value="PROTEIN TOLB HOMOLOG"/>
    <property type="match status" value="1"/>
</dbReference>
<dbReference type="Proteomes" id="UP000069205">
    <property type="component" value="Chromosome"/>
</dbReference>
<dbReference type="EMBL" id="CP011801">
    <property type="protein sequence ID" value="ALA60812.1"/>
    <property type="molecule type" value="Genomic_DNA"/>
</dbReference>
<dbReference type="Pfam" id="PF07676">
    <property type="entry name" value="PD40"/>
    <property type="match status" value="4"/>
</dbReference>
<dbReference type="PATRIC" id="fig|42253.5.peg.4376"/>
<dbReference type="KEGG" id="nmv:NITMOv2_4438"/>
<dbReference type="InterPro" id="IPR011659">
    <property type="entry name" value="WD40"/>
</dbReference>
<dbReference type="SUPFAM" id="SSF82171">
    <property type="entry name" value="DPP6 N-terminal domain-like"/>
    <property type="match status" value="1"/>
</dbReference>
<dbReference type="RefSeq" id="WP_083448256.1">
    <property type="nucleotide sequence ID" value="NZ_CP011801.1"/>
</dbReference>
<keyword evidence="3" id="KW-1185">Reference proteome</keyword>
<comment type="similarity">
    <text evidence="1">Belongs to the TolB family.</text>
</comment>
<evidence type="ECO:0008006" key="4">
    <source>
        <dbReference type="Google" id="ProtNLM"/>
    </source>
</evidence>
<proteinExistence type="inferred from homology"/>
<dbReference type="PANTHER" id="PTHR36842:SF1">
    <property type="entry name" value="PROTEIN TOLB"/>
    <property type="match status" value="1"/>
</dbReference>
<dbReference type="InterPro" id="IPR011042">
    <property type="entry name" value="6-blade_b-propeller_TolB-like"/>
</dbReference>
<protein>
    <recommendedName>
        <fullName evidence="4">TolB protein</fullName>
    </recommendedName>
</protein>
<accession>A0A0K2GJK9</accession>
<dbReference type="OrthoDB" id="9815657at2"/>
<dbReference type="AlphaFoldDB" id="A0A0K2GJK9"/>
<dbReference type="STRING" id="42253.NITMOv2_4438"/>